<dbReference type="InterPro" id="IPR053143">
    <property type="entry name" value="Arylsulfate_ST"/>
</dbReference>
<evidence type="ECO:0000313" key="2">
    <source>
        <dbReference type="EMBL" id="OAA52532.1"/>
    </source>
</evidence>
<dbReference type="Pfam" id="PF14269">
    <property type="entry name" value="Arylsulfotran_2"/>
    <property type="match status" value="1"/>
</dbReference>
<dbReference type="GO" id="GO:0016740">
    <property type="term" value="F:transferase activity"/>
    <property type="evidence" value="ECO:0007669"/>
    <property type="project" value="UniProtKB-KW"/>
</dbReference>
<dbReference type="AlphaFoldDB" id="A0A167L2B8"/>
<dbReference type="EMBL" id="AZHA01000001">
    <property type="protein sequence ID" value="OAA52532.1"/>
    <property type="molecule type" value="Genomic_DNA"/>
</dbReference>
<organism evidence="2 3">
    <name type="scientific">Beauveria brongniartii RCEF 3172</name>
    <dbReference type="NCBI Taxonomy" id="1081107"/>
    <lineage>
        <taxon>Eukaryota</taxon>
        <taxon>Fungi</taxon>
        <taxon>Dikarya</taxon>
        <taxon>Ascomycota</taxon>
        <taxon>Pezizomycotina</taxon>
        <taxon>Sordariomycetes</taxon>
        <taxon>Hypocreomycetidae</taxon>
        <taxon>Hypocreales</taxon>
        <taxon>Cordycipitaceae</taxon>
        <taxon>Beauveria</taxon>
        <taxon>Beauveria brongniartii</taxon>
    </lineage>
</organism>
<keyword evidence="2" id="KW-0808">Transferase</keyword>
<comment type="caution">
    <text evidence="2">The sequence shown here is derived from an EMBL/GenBank/DDBJ whole genome shotgun (WGS) entry which is preliminary data.</text>
</comment>
<evidence type="ECO:0000313" key="3">
    <source>
        <dbReference type="Proteomes" id="UP000076863"/>
    </source>
</evidence>
<sequence length="581" mass="62503">MRPAAKILLFAVLVAGVSGTLKIECGTSTVGGRSRMPDLLIRHPSSQYKTFCGPTPPQLETWQSEEPCDDGLLFVTPGDAAERSTTENEADVEGPAIFRSNGDLVWTQDGWGRTRDLKVQSVGDRSYMTFWHDESSRHDGGGSYVVLDQSYEMVKELRPVGKISSRPVELKLTSDGTAIILMHNATKIHTPFGSLQNGWINDAIIQEIDMTSNELIFEWRASQHFNVTMSQAATENKGRTPETAFDFFHATGIDLDQKGDYVISSRNMCNAVALRRGRGNVLWVLGGSLNSFEDASGGEAAAMISSQGIQWYGDSTLLLLDSGHVPDIEGWPGRRSNARTIHINTTTNMAALMRTYSTPAAGTSRHSKGTVQRLPNGNVFVGWSDDDPLAAAYTEYSEDGRLLCAARFREASVASAKFWKTTSGGGGRVVSKYSWTGTPAAQPVIVVRPKEGALYVSWNGDTQTTAWLLRSNNTERGDGSLGARCVVDRAGFETRIPIPRDVGEVIEIMGVDDRGRTLVRSELIWSEGASGTCTIAVVAATSVSGTALSVEAGAAGSRAECGCIGVLSKDSEAVVEEAAGG</sequence>
<feature type="signal peptide" evidence="1">
    <location>
        <begin position="1"/>
        <end position="19"/>
    </location>
</feature>
<dbReference type="PANTHER" id="PTHR35340:SF5">
    <property type="entry name" value="ASST-DOMAIN-CONTAINING PROTEIN"/>
    <property type="match status" value="1"/>
</dbReference>
<accession>A0A167L2B8</accession>
<evidence type="ECO:0000256" key="1">
    <source>
        <dbReference type="SAM" id="SignalP"/>
    </source>
</evidence>
<dbReference type="PANTHER" id="PTHR35340">
    <property type="entry name" value="PQQ ENZYME REPEAT PROTEIN-RELATED"/>
    <property type="match status" value="1"/>
</dbReference>
<keyword evidence="1" id="KW-0732">Signal</keyword>
<keyword evidence="3" id="KW-1185">Reference proteome</keyword>
<feature type="chain" id="PRO_5007889656" evidence="1">
    <location>
        <begin position="20"/>
        <end position="581"/>
    </location>
</feature>
<dbReference type="InterPro" id="IPR039535">
    <property type="entry name" value="ASST-like"/>
</dbReference>
<protein>
    <submittedName>
        <fullName evidence="2">Arylsulfotransferase</fullName>
    </submittedName>
</protein>
<reference evidence="2 3" key="1">
    <citation type="journal article" date="2016" name="Genome Biol. Evol.">
        <title>Divergent and convergent evolution of fungal pathogenicity.</title>
        <authorList>
            <person name="Shang Y."/>
            <person name="Xiao G."/>
            <person name="Zheng P."/>
            <person name="Cen K."/>
            <person name="Zhan S."/>
            <person name="Wang C."/>
        </authorList>
    </citation>
    <scope>NUCLEOTIDE SEQUENCE [LARGE SCALE GENOMIC DNA]</scope>
    <source>
        <strain evidence="2 3">RCEF 3172</strain>
    </source>
</reference>
<gene>
    <name evidence="2" type="ORF">BBO_00373</name>
</gene>
<name>A0A167L2B8_9HYPO</name>
<proteinExistence type="predicted"/>
<dbReference type="OrthoDB" id="5427350at2759"/>
<dbReference type="Proteomes" id="UP000076863">
    <property type="component" value="Unassembled WGS sequence"/>
</dbReference>